<evidence type="ECO:0000256" key="6">
    <source>
        <dbReference type="ARBA" id="ARBA00022519"/>
    </source>
</evidence>
<dbReference type="Pfam" id="PF02687">
    <property type="entry name" value="FtsX"/>
    <property type="match status" value="1"/>
</dbReference>
<dbReference type="InterPro" id="IPR047590">
    <property type="entry name" value="FtsX_proteobact-type"/>
</dbReference>
<dbReference type="GO" id="GO:0051301">
    <property type="term" value="P:cell division"/>
    <property type="evidence" value="ECO:0007669"/>
    <property type="project" value="UniProtKB-KW"/>
</dbReference>
<evidence type="ECO:0000256" key="13">
    <source>
        <dbReference type="SAM" id="MobiDB-lite"/>
    </source>
</evidence>
<proteinExistence type="inferred from homology"/>
<reference evidence="17 18" key="1">
    <citation type="submission" date="2019-03" db="EMBL/GenBank/DDBJ databases">
        <title>Genomic Encyclopedia of Type Strains, Phase IV (KMG-IV): sequencing the most valuable type-strain genomes for metagenomic binning, comparative biology and taxonomic classification.</title>
        <authorList>
            <person name="Goeker M."/>
        </authorList>
    </citation>
    <scope>NUCLEOTIDE SEQUENCE [LARGE SCALE GENOMIC DNA]</scope>
    <source>
        <strain evidence="17 18">DSM 21667</strain>
    </source>
</reference>
<sequence length="333" mass="36308">MFAKKPTGNRLKVQASPPRAAERATPRTRLGFSSWRDQHLYSLFSSLGRLLAKPWATALTALVMGLALALPLLFLILLDNARGLSGGWQDAREITVFLKPDAPVDAARQLAEALRKRSDVAAVKQITPEQGLEEFRQMSGFADALAVLQFNPLPQVLVVTPQELRGSDDPAVLAELRQQPSVDLVQYDAAWRRRLGAILGLSQRSVLVLAGLLAMATLLVVGNTVRMDIQSRAEEIAVMQLIGASPGFVRRPFLYTGIWYGLFSGAFALIVVFGVQWALSHPVNQLLESYDHRFALRGLEPLAALAVPVLSAVLGWLGAMLATARHLAEAHPD</sequence>
<evidence type="ECO:0000256" key="3">
    <source>
        <dbReference type="ARBA" id="ARBA00011160"/>
    </source>
</evidence>
<keyword evidence="9 14" id="KW-1133">Transmembrane helix</keyword>
<dbReference type="RefSeq" id="WP_133821139.1">
    <property type="nucleotide sequence ID" value="NZ_SNZH01000018.1"/>
</dbReference>
<dbReference type="Pfam" id="PF18075">
    <property type="entry name" value="FtsX_ECD"/>
    <property type="match status" value="1"/>
</dbReference>
<name>A0A4V3DLC7_9GAMM</name>
<evidence type="ECO:0000313" key="17">
    <source>
        <dbReference type="EMBL" id="TDR38919.1"/>
    </source>
</evidence>
<evidence type="ECO:0000313" key="18">
    <source>
        <dbReference type="Proteomes" id="UP000295293"/>
    </source>
</evidence>
<keyword evidence="8 14" id="KW-0812">Transmembrane</keyword>
<feature type="domain" description="FtsX extracellular" evidence="16">
    <location>
        <begin position="93"/>
        <end position="185"/>
    </location>
</feature>
<dbReference type="EMBL" id="SNZH01000018">
    <property type="protein sequence ID" value="TDR38919.1"/>
    <property type="molecule type" value="Genomic_DNA"/>
</dbReference>
<comment type="subcellular location">
    <subcellularLocation>
        <location evidence="1">Cell inner membrane</location>
        <topology evidence="1">Multi-pass membrane protein</topology>
    </subcellularLocation>
</comment>
<keyword evidence="5 12" id="KW-1003">Cell membrane</keyword>
<dbReference type="InterPro" id="IPR004513">
    <property type="entry name" value="FtsX"/>
</dbReference>
<evidence type="ECO:0000259" key="15">
    <source>
        <dbReference type="Pfam" id="PF02687"/>
    </source>
</evidence>
<feature type="transmembrane region" description="Helical" evidence="14">
    <location>
        <begin position="55"/>
        <end position="78"/>
    </location>
</feature>
<comment type="subunit">
    <text evidence="3">Forms a membrane-associated complex with FtsE.</text>
</comment>
<keyword evidence="7 12" id="KW-0132">Cell division</keyword>
<dbReference type="PIRSF" id="PIRSF003097">
    <property type="entry name" value="FtsX"/>
    <property type="match status" value="1"/>
</dbReference>
<evidence type="ECO:0000256" key="10">
    <source>
        <dbReference type="ARBA" id="ARBA00023136"/>
    </source>
</evidence>
<accession>A0A4V3DLC7</accession>
<evidence type="ECO:0000256" key="14">
    <source>
        <dbReference type="SAM" id="Phobius"/>
    </source>
</evidence>
<dbReference type="PANTHER" id="PTHR47755:SF1">
    <property type="entry name" value="CELL DIVISION PROTEIN FTSX"/>
    <property type="match status" value="1"/>
</dbReference>
<dbReference type="PANTHER" id="PTHR47755">
    <property type="entry name" value="CELL DIVISION PROTEIN FTSX"/>
    <property type="match status" value="1"/>
</dbReference>
<dbReference type="InterPro" id="IPR003838">
    <property type="entry name" value="ABC3_permease_C"/>
</dbReference>
<keyword evidence="18" id="KW-1185">Reference proteome</keyword>
<protein>
    <recommendedName>
        <fullName evidence="4 12">Cell division protein FtsX</fullName>
    </recommendedName>
</protein>
<dbReference type="AlphaFoldDB" id="A0A4V3DLC7"/>
<dbReference type="InterPro" id="IPR040690">
    <property type="entry name" value="FtsX_ECD"/>
</dbReference>
<evidence type="ECO:0000256" key="9">
    <source>
        <dbReference type="ARBA" id="ARBA00022989"/>
    </source>
</evidence>
<keyword evidence="10 12" id="KW-0472">Membrane</keyword>
<evidence type="ECO:0000256" key="12">
    <source>
        <dbReference type="PIRNR" id="PIRNR003097"/>
    </source>
</evidence>
<feature type="transmembrane region" description="Helical" evidence="14">
    <location>
        <begin position="258"/>
        <end position="280"/>
    </location>
</feature>
<dbReference type="OrthoDB" id="9813411at2"/>
<evidence type="ECO:0000256" key="1">
    <source>
        <dbReference type="ARBA" id="ARBA00004429"/>
    </source>
</evidence>
<evidence type="ECO:0000256" key="2">
    <source>
        <dbReference type="ARBA" id="ARBA00007379"/>
    </source>
</evidence>
<keyword evidence="11 12" id="KW-0131">Cell cycle</keyword>
<dbReference type="NCBIfam" id="TIGR00439">
    <property type="entry name" value="FtsX_Gneg"/>
    <property type="match status" value="1"/>
</dbReference>
<gene>
    <name evidence="17" type="ORF">DFR29_11862</name>
</gene>
<evidence type="ECO:0000259" key="16">
    <source>
        <dbReference type="Pfam" id="PF18075"/>
    </source>
</evidence>
<comment type="similarity">
    <text evidence="2 12">Belongs to the ABC-4 integral membrane protein family. FtsX subfamily.</text>
</comment>
<dbReference type="GO" id="GO:0032153">
    <property type="term" value="C:cell division site"/>
    <property type="evidence" value="ECO:0007669"/>
    <property type="project" value="TreeGrafter"/>
</dbReference>
<feature type="transmembrane region" description="Helical" evidence="14">
    <location>
        <begin position="301"/>
        <end position="324"/>
    </location>
</feature>
<evidence type="ECO:0000256" key="7">
    <source>
        <dbReference type="ARBA" id="ARBA00022618"/>
    </source>
</evidence>
<evidence type="ECO:0000256" key="5">
    <source>
        <dbReference type="ARBA" id="ARBA00022475"/>
    </source>
</evidence>
<keyword evidence="6 12" id="KW-0997">Cell inner membrane</keyword>
<dbReference type="Proteomes" id="UP000295293">
    <property type="component" value="Unassembled WGS sequence"/>
</dbReference>
<dbReference type="GO" id="GO:0005886">
    <property type="term" value="C:plasma membrane"/>
    <property type="evidence" value="ECO:0007669"/>
    <property type="project" value="UniProtKB-SubCell"/>
</dbReference>
<evidence type="ECO:0000256" key="8">
    <source>
        <dbReference type="ARBA" id="ARBA00022692"/>
    </source>
</evidence>
<evidence type="ECO:0000256" key="4">
    <source>
        <dbReference type="ARBA" id="ARBA00021907"/>
    </source>
</evidence>
<feature type="region of interest" description="Disordered" evidence="13">
    <location>
        <begin position="1"/>
        <end position="26"/>
    </location>
</feature>
<feature type="transmembrane region" description="Helical" evidence="14">
    <location>
        <begin position="201"/>
        <end position="221"/>
    </location>
</feature>
<organism evidence="17 18">
    <name type="scientific">Tahibacter aquaticus</name>
    <dbReference type="NCBI Taxonomy" id="520092"/>
    <lineage>
        <taxon>Bacteria</taxon>
        <taxon>Pseudomonadati</taxon>
        <taxon>Pseudomonadota</taxon>
        <taxon>Gammaproteobacteria</taxon>
        <taxon>Lysobacterales</taxon>
        <taxon>Rhodanobacteraceae</taxon>
        <taxon>Tahibacter</taxon>
    </lineage>
</organism>
<comment type="caution">
    <text evidence="17">The sequence shown here is derived from an EMBL/GenBank/DDBJ whole genome shotgun (WGS) entry which is preliminary data.</text>
</comment>
<feature type="domain" description="ABC3 transporter permease C-terminal" evidence="15">
    <location>
        <begin position="208"/>
        <end position="323"/>
    </location>
</feature>
<comment type="function">
    <text evidence="12">Part of the ABC transporter FtsEX involved in cellular division.</text>
</comment>
<dbReference type="Gene3D" id="3.30.70.3040">
    <property type="match status" value="1"/>
</dbReference>
<evidence type="ECO:0000256" key="11">
    <source>
        <dbReference type="ARBA" id="ARBA00023306"/>
    </source>
</evidence>